<dbReference type="Proteomes" id="UP000290759">
    <property type="component" value="Unassembled WGS sequence"/>
</dbReference>
<comment type="caution">
    <text evidence="3">The sequence shown here is derived from an EMBL/GenBank/DDBJ whole genome shotgun (WGS) entry which is preliminary data.</text>
</comment>
<evidence type="ECO:0000256" key="1">
    <source>
        <dbReference type="SAM" id="Phobius"/>
    </source>
</evidence>
<evidence type="ECO:0000259" key="2">
    <source>
        <dbReference type="Pfam" id="PF07811"/>
    </source>
</evidence>
<proteinExistence type="predicted"/>
<reference evidence="3 4" key="1">
    <citation type="submission" date="2018-12" db="EMBL/GenBank/DDBJ databases">
        <authorList>
            <person name="Grouzdev D.S."/>
            <person name="Krutkina M.S."/>
        </authorList>
    </citation>
    <scope>NUCLEOTIDE SEQUENCE [LARGE SCALE GENOMIC DNA]</scope>
    <source>
        <strain evidence="3 4">RmlP026</strain>
    </source>
</reference>
<dbReference type="Pfam" id="PF07811">
    <property type="entry name" value="TadE"/>
    <property type="match status" value="1"/>
</dbReference>
<keyword evidence="1" id="KW-0812">Transmembrane</keyword>
<organism evidence="3 4">
    <name type="scientific">Lichenibacterium minor</name>
    <dbReference type="NCBI Taxonomy" id="2316528"/>
    <lineage>
        <taxon>Bacteria</taxon>
        <taxon>Pseudomonadati</taxon>
        <taxon>Pseudomonadota</taxon>
        <taxon>Alphaproteobacteria</taxon>
        <taxon>Hyphomicrobiales</taxon>
        <taxon>Lichenihabitantaceae</taxon>
        <taxon>Lichenibacterium</taxon>
    </lineage>
</organism>
<dbReference type="OrthoDB" id="7356451at2"/>
<feature type="transmembrane region" description="Helical" evidence="1">
    <location>
        <begin position="20"/>
        <end position="43"/>
    </location>
</feature>
<gene>
    <name evidence="3" type="ORF">D3273_14995</name>
</gene>
<keyword evidence="1" id="KW-0472">Membrane</keyword>
<dbReference type="EMBL" id="QYBB01000016">
    <property type="protein sequence ID" value="RYC31197.1"/>
    <property type="molecule type" value="Genomic_DNA"/>
</dbReference>
<accession>A0A4Q2U827</accession>
<name>A0A4Q2U827_9HYPH</name>
<sequence length="140" mass="14872">MPHHIPRWILDRRGATAVEFALVMPILVMLLFGIVAFGAVIGVDNGIQQLVAEAARASVAGLSDPERAQLAQAFVSANAASYPFIDPTRIALSTSDPTATSFQVTVRYDMSGLFAYRMLSGLPLPSPAVARSAVVQRGGF</sequence>
<evidence type="ECO:0000313" key="4">
    <source>
        <dbReference type="Proteomes" id="UP000290759"/>
    </source>
</evidence>
<reference evidence="3 4" key="2">
    <citation type="submission" date="2019-02" db="EMBL/GenBank/DDBJ databases">
        <title>'Lichenibacterium ramalinii' gen. nov. sp. nov., 'Lichenibacterium minor' gen. nov. sp. nov.</title>
        <authorList>
            <person name="Pankratov T."/>
        </authorList>
    </citation>
    <scope>NUCLEOTIDE SEQUENCE [LARGE SCALE GENOMIC DNA]</scope>
    <source>
        <strain evidence="3 4">RmlP026</strain>
    </source>
</reference>
<protein>
    <submittedName>
        <fullName evidence="3">Pilus assembly protein</fullName>
    </submittedName>
</protein>
<keyword evidence="4" id="KW-1185">Reference proteome</keyword>
<evidence type="ECO:0000313" key="3">
    <source>
        <dbReference type="EMBL" id="RYC31197.1"/>
    </source>
</evidence>
<keyword evidence="1" id="KW-1133">Transmembrane helix</keyword>
<feature type="domain" description="TadE-like" evidence="2">
    <location>
        <begin position="14"/>
        <end position="56"/>
    </location>
</feature>
<dbReference type="AlphaFoldDB" id="A0A4Q2U827"/>
<dbReference type="RefSeq" id="WP_129227699.1">
    <property type="nucleotide sequence ID" value="NZ_QYBB01000016.1"/>
</dbReference>
<dbReference type="InterPro" id="IPR012495">
    <property type="entry name" value="TadE-like_dom"/>
</dbReference>